<dbReference type="GO" id="GO:0000935">
    <property type="term" value="C:division septum"/>
    <property type="evidence" value="ECO:0007669"/>
    <property type="project" value="EnsemblFungi"/>
</dbReference>
<feature type="compositionally biased region" description="Low complexity" evidence="3">
    <location>
        <begin position="82"/>
        <end position="93"/>
    </location>
</feature>
<dbReference type="AlphaFoldDB" id="B6K430"/>
<feature type="domain" description="SH3" evidence="4">
    <location>
        <begin position="6"/>
        <end position="67"/>
    </location>
</feature>
<proteinExistence type="predicted"/>
<dbReference type="Pfam" id="PF01841">
    <property type="entry name" value="Transglut_core"/>
    <property type="match status" value="1"/>
</dbReference>
<feature type="compositionally biased region" description="Polar residues" evidence="3">
    <location>
        <begin position="259"/>
        <end position="272"/>
    </location>
</feature>
<evidence type="ECO:0000256" key="1">
    <source>
        <dbReference type="ARBA" id="ARBA00022443"/>
    </source>
</evidence>
<keyword evidence="1 2" id="KW-0728">SH3 domain</keyword>
<dbReference type="STRING" id="402676.B6K430"/>
<dbReference type="InterPro" id="IPR052557">
    <property type="entry name" value="CAP/Cytokinesis_protein"/>
</dbReference>
<organism evidence="5 7">
    <name type="scientific">Schizosaccharomyces japonicus (strain yFS275 / FY16936)</name>
    <name type="common">Fission yeast</name>
    <dbReference type="NCBI Taxonomy" id="402676"/>
    <lineage>
        <taxon>Eukaryota</taxon>
        <taxon>Fungi</taxon>
        <taxon>Dikarya</taxon>
        <taxon>Ascomycota</taxon>
        <taxon>Taphrinomycotina</taxon>
        <taxon>Schizosaccharomycetes</taxon>
        <taxon>Schizosaccharomycetales</taxon>
        <taxon>Schizosaccharomycetaceae</taxon>
        <taxon>Schizosaccharomyces</taxon>
    </lineage>
</organism>
<dbReference type="OMA" id="ETWYFLA"/>
<feature type="compositionally biased region" description="Low complexity" evidence="3">
    <location>
        <begin position="132"/>
        <end position="145"/>
    </location>
</feature>
<dbReference type="GO" id="GO:0140472">
    <property type="term" value="C:cell cortex of non-growing cell tip"/>
    <property type="evidence" value="ECO:0007669"/>
    <property type="project" value="EnsemblFungi"/>
</dbReference>
<dbReference type="JaponicusDB" id="SJAG_03379">
    <property type="gene designation" value="cyk3"/>
</dbReference>
<dbReference type="GeneID" id="7050107"/>
<evidence type="ECO:0000256" key="2">
    <source>
        <dbReference type="PROSITE-ProRule" id="PRU00192"/>
    </source>
</evidence>
<dbReference type="SUPFAM" id="SSF50044">
    <property type="entry name" value="SH3-domain"/>
    <property type="match status" value="1"/>
</dbReference>
<dbReference type="SUPFAM" id="SSF54001">
    <property type="entry name" value="Cysteine proteinases"/>
    <property type="match status" value="1"/>
</dbReference>
<sequence length="926" mass="102110">MQNLRPLPCIVRALYEWRGERSGDLSLNEGDLVECLSYGDGKWWIGRSLDGNSQGLFPSNFVDFVDTKGSSPQMIPNEIPRKSPISGSSPSYGRSRRNSSARPSSRADSTYSLSTSPLTSSATGPISSPMKLSQGSFQSGLQQSSRNSFSDSRHLLPTNSNASIMNKSRSRHSSRAPSPAFVNSSVDRAKLSPSPMQSAMEDVMSSLNKMHVRRKSAASSILGADARSVITADVASIMSRTPSPRPVSPSIPNATVSWQKNASTTSVRQTSNKPPPLPTKAATTVAALAAATAAAVPSPVQPISVARMNTRTSQKSMARSSAEFVPHHRRFQSAPAPIPKPVSTFVPLSRVETNISSLSPPAHGSNQRPSSSQSFRKRSTGFFKQAFRKLLGRHSSKRIATFSSSNSDPALGSSRAAIVEKANQSTTPIPSHTLEAARRDLQRVATYQSDELSKKRQFVVETLRMPSYQPFRVLNNCAGNVLVDGEAIAFSHGLDTRNMNFSLVDKQARSVQISDSFVSIKNLTRTYLCNGLDNPIFKMRAIFIFVAERIEMEEPNNSFLPVRSSKQVLEECRGSPSEIALLVKDMCNCVDIWCETVHGFLKSPDNPYYAKVTSINHTWNVVTVDEEVRLIDACLANPMHPHSVLSTQNADDFYFLMKPHESIHLHVPENPDQQFLEPDILAPIAMSLPYVSSVYFTLGLQLSRYDTSLLHLYGLRCLQLDMQIPPDVECVADVDSSINFSRTKEADAGSKYALTQSYYLNSSTRMVRIKAVMPSNCKNAVLRIYAGRKGATNTTKANAYPMAVSIPFFHTGENSPFEFVTRHPVLHAPPVDLYIVTPQSGWLYVGAEYTFRIKTHAANNAQVPAEVRLAVQTPTGRIVRLHSENGYEQNKQLYFTLRISETGEYRALVLGEKIGRWIVFATWKAI</sequence>
<dbReference type="RefSeq" id="XP_002174530.2">
    <property type="nucleotide sequence ID" value="XM_002174494.2"/>
</dbReference>
<dbReference type="Pfam" id="PF00018">
    <property type="entry name" value="SH3_1"/>
    <property type="match status" value="1"/>
</dbReference>
<dbReference type="InterPro" id="IPR038765">
    <property type="entry name" value="Papain-like_cys_pep_sf"/>
</dbReference>
<dbReference type="InterPro" id="IPR001452">
    <property type="entry name" value="SH3_domain"/>
</dbReference>
<dbReference type="PANTHER" id="PTHR46333">
    <property type="entry name" value="CYTOKINESIS PROTEIN 3"/>
    <property type="match status" value="1"/>
</dbReference>
<evidence type="ECO:0000313" key="5">
    <source>
        <dbReference type="EMBL" id="EEB08237.2"/>
    </source>
</evidence>
<dbReference type="eggNOG" id="KOG4575">
    <property type="taxonomic scope" value="Eukaryota"/>
</dbReference>
<feature type="compositionally biased region" description="Polar residues" evidence="3">
    <location>
        <begin position="356"/>
        <end position="374"/>
    </location>
</feature>
<dbReference type="InterPro" id="IPR002931">
    <property type="entry name" value="Transglutaminase-like"/>
</dbReference>
<dbReference type="InterPro" id="IPR056409">
    <property type="entry name" value="Ig_CYK3_C"/>
</dbReference>
<evidence type="ECO:0000259" key="4">
    <source>
        <dbReference type="PROSITE" id="PS50002"/>
    </source>
</evidence>
<gene>
    <name evidence="6" type="primary">cyk3</name>
    <name evidence="5" type="ORF">SJAG_03379</name>
</gene>
<protein>
    <submittedName>
        <fullName evidence="5">Cytokinesis protein Cyk3</fullName>
    </submittedName>
</protein>
<dbReference type="PROSITE" id="PS50002">
    <property type="entry name" value="SH3"/>
    <property type="match status" value="1"/>
</dbReference>
<dbReference type="PANTHER" id="PTHR46333:SF2">
    <property type="entry name" value="CYTOKINESIS PROTEIN 3"/>
    <property type="match status" value="1"/>
</dbReference>
<dbReference type="Gene3D" id="2.30.30.40">
    <property type="entry name" value="SH3 Domains"/>
    <property type="match status" value="1"/>
</dbReference>
<name>B6K430_SCHJY</name>
<feature type="compositionally biased region" description="Low complexity" evidence="3">
    <location>
        <begin position="100"/>
        <end position="123"/>
    </location>
</feature>
<feature type="region of interest" description="Disordered" evidence="3">
    <location>
        <begin position="259"/>
        <end position="278"/>
    </location>
</feature>
<evidence type="ECO:0000256" key="3">
    <source>
        <dbReference type="SAM" id="MobiDB-lite"/>
    </source>
</evidence>
<reference evidence="5 7" key="1">
    <citation type="journal article" date="2011" name="Science">
        <title>Comparative functional genomics of the fission yeasts.</title>
        <authorList>
            <person name="Rhind N."/>
            <person name="Chen Z."/>
            <person name="Yassour M."/>
            <person name="Thompson D.A."/>
            <person name="Haas B.J."/>
            <person name="Habib N."/>
            <person name="Wapinski I."/>
            <person name="Roy S."/>
            <person name="Lin M.F."/>
            <person name="Heiman D.I."/>
            <person name="Young S.K."/>
            <person name="Furuya K."/>
            <person name="Guo Y."/>
            <person name="Pidoux A."/>
            <person name="Chen H.M."/>
            <person name="Robbertse B."/>
            <person name="Goldberg J.M."/>
            <person name="Aoki K."/>
            <person name="Bayne E.H."/>
            <person name="Berlin A.M."/>
            <person name="Desjardins C.A."/>
            <person name="Dobbs E."/>
            <person name="Dukaj L."/>
            <person name="Fan L."/>
            <person name="FitzGerald M.G."/>
            <person name="French C."/>
            <person name="Gujja S."/>
            <person name="Hansen K."/>
            <person name="Keifenheim D."/>
            <person name="Levin J.Z."/>
            <person name="Mosher R.A."/>
            <person name="Mueller C.A."/>
            <person name="Pfiffner J."/>
            <person name="Priest M."/>
            <person name="Russ C."/>
            <person name="Smialowska A."/>
            <person name="Swoboda P."/>
            <person name="Sykes S.M."/>
            <person name="Vaughn M."/>
            <person name="Vengrova S."/>
            <person name="Yoder R."/>
            <person name="Zeng Q."/>
            <person name="Allshire R."/>
            <person name="Baulcombe D."/>
            <person name="Birren B.W."/>
            <person name="Brown W."/>
            <person name="Ekwall K."/>
            <person name="Kellis M."/>
            <person name="Leatherwood J."/>
            <person name="Levin H."/>
            <person name="Margalit H."/>
            <person name="Martienssen R."/>
            <person name="Nieduszynski C.A."/>
            <person name="Spatafora J.W."/>
            <person name="Friedman N."/>
            <person name="Dalgaard J.Z."/>
            <person name="Baumann P."/>
            <person name="Niki H."/>
            <person name="Regev A."/>
            <person name="Nusbaum C."/>
        </authorList>
    </citation>
    <scope>NUCLEOTIDE SEQUENCE [LARGE SCALE GENOMIC DNA]</scope>
    <source>
        <strain evidence="7">yFS275 / FY16936</strain>
    </source>
</reference>
<dbReference type="GO" id="GO:0140278">
    <property type="term" value="P:mitotic division septum assembly"/>
    <property type="evidence" value="ECO:0000318"/>
    <property type="project" value="GO_Central"/>
</dbReference>
<dbReference type="SMART" id="SM00460">
    <property type="entry name" value="TGc"/>
    <property type="match status" value="1"/>
</dbReference>
<dbReference type="Gene3D" id="3.10.620.30">
    <property type="match status" value="1"/>
</dbReference>
<dbReference type="VEuPathDB" id="FungiDB:SJAG_03379"/>
<dbReference type="InterPro" id="IPR036028">
    <property type="entry name" value="SH3-like_dom_sf"/>
</dbReference>
<dbReference type="HOGENOM" id="CLU_008674_1_0_1"/>
<dbReference type="FunFam" id="2.30.30.40:FF:000168">
    <property type="entry name" value="SH3 domain protein (Cyk3)"/>
    <property type="match status" value="1"/>
</dbReference>
<accession>B6K430</accession>
<dbReference type="Pfam" id="PF24584">
    <property type="entry name" value="Ig_CYK3_C"/>
    <property type="match status" value="1"/>
</dbReference>
<dbReference type="OrthoDB" id="6129702at2759"/>
<evidence type="ECO:0000313" key="6">
    <source>
        <dbReference type="JaponicusDB" id="SJAG_03379"/>
    </source>
</evidence>
<dbReference type="GO" id="GO:0005737">
    <property type="term" value="C:cytoplasm"/>
    <property type="evidence" value="ECO:0000318"/>
    <property type="project" value="GO_Central"/>
</dbReference>
<dbReference type="GO" id="GO:0110085">
    <property type="term" value="C:mitotic actomyosin contractile ring"/>
    <property type="evidence" value="ECO:0000318"/>
    <property type="project" value="GO_Central"/>
</dbReference>
<dbReference type="GO" id="GO:0120105">
    <property type="term" value="C:mitotic actomyosin contractile ring, intermediate layer"/>
    <property type="evidence" value="ECO:0007669"/>
    <property type="project" value="EnsemblFungi"/>
</dbReference>
<dbReference type="GO" id="GO:1902404">
    <property type="term" value="P:mitotic actomyosin contractile ring contraction"/>
    <property type="evidence" value="ECO:0007669"/>
    <property type="project" value="EnsemblFungi"/>
</dbReference>
<feature type="region of interest" description="Disordered" evidence="3">
    <location>
        <begin position="68"/>
        <end position="182"/>
    </location>
</feature>
<dbReference type="Proteomes" id="UP000001744">
    <property type="component" value="Unassembled WGS sequence"/>
</dbReference>
<evidence type="ECO:0000313" key="7">
    <source>
        <dbReference type="Proteomes" id="UP000001744"/>
    </source>
</evidence>
<keyword evidence="7" id="KW-1185">Reference proteome</keyword>
<dbReference type="SMART" id="SM00326">
    <property type="entry name" value="SH3"/>
    <property type="match status" value="1"/>
</dbReference>
<feature type="compositionally biased region" description="Polar residues" evidence="3">
    <location>
        <begin position="157"/>
        <end position="167"/>
    </location>
</feature>
<dbReference type="EMBL" id="KE651167">
    <property type="protein sequence ID" value="EEB08237.2"/>
    <property type="molecule type" value="Genomic_DNA"/>
</dbReference>
<feature type="region of interest" description="Disordered" evidence="3">
    <location>
        <begin position="356"/>
        <end position="376"/>
    </location>
</feature>